<evidence type="ECO:0000313" key="3">
    <source>
        <dbReference type="Proteomes" id="UP001055117"/>
    </source>
</evidence>
<feature type="region of interest" description="Disordered" evidence="1">
    <location>
        <begin position="46"/>
        <end position="110"/>
    </location>
</feature>
<reference evidence="2 3" key="1">
    <citation type="journal article" date="2021" name="Front. Microbiol.">
        <title>Comprehensive Comparative Genomics and Phenotyping of Methylobacterium Species.</title>
        <authorList>
            <person name="Alessa O."/>
            <person name="Ogura Y."/>
            <person name="Fujitani Y."/>
            <person name="Takami H."/>
            <person name="Hayashi T."/>
            <person name="Sahin N."/>
            <person name="Tani A."/>
        </authorList>
    </citation>
    <scope>NUCLEOTIDE SEQUENCE [LARGE SCALE GENOMIC DNA]</scope>
    <source>
        <strain evidence="2 3">DSM 23679</strain>
    </source>
</reference>
<evidence type="ECO:0000313" key="2">
    <source>
        <dbReference type="EMBL" id="GJD42635.1"/>
    </source>
</evidence>
<comment type="caution">
    <text evidence="2">The sequence shown here is derived from an EMBL/GenBank/DDBJ whole genome shotgun (WGS) entry which is preliminary data.</text>
</comment>
<sequence>MRLDRSARRHIGLRPRAGLAATALLVAGLAASGAVALLGDFVEPARAQSAASHIDQPTPATLPNGAKRANGDVAAPHALKPSTDVMDTGTLPDARTNPMQHLPDRTRAAH</sequence>
<name>A0ABQ4QCR9_9HYPH</name>
<accession>A0ABQ4QCR9</accession>
<keyword evidence="3" id="KW-1185">Reference proteome</keyword>
<evidence type="ECO:0000256" key="1">
    <source>
        <dbReference type="SAM" id="MobiDB-lite"/>
    </source>
</evidence>
<protein>
    <submittedName>
        <fullName evidence="2">Uncharacterized protein</fullName>
    </submittedName>
</protein>
<organism evidence="2 3">
    <name type="scientific">Methylobacterium cerastii</name>
    <dbReference type="NCBI Taxonomy" id="932741"/>
    <lineage>
        <taxon>Bacteria</taxon>
        <taxon>Pseudomonadati</taxon>
        <taxon>Pseudomonadota</taxon>
        <taxon>Alphaproteobacteria</taxon>
        <taxon>Hyphomicrobiales</taxon>
        <taxon>Methylobacteriaceae</taxon>
        <taxon>Methylobacterium</taxon>
    </lineage>
</organism>
<dbReference type="RefSeq" id="WP_147762715.1">
    <property type="nucleotide sequence ID" value="NZ_BPQG01000006.1"/>
</dbReference>
<dbReference type="Proteomes" id="UP001055117">
    <property type="component" value="Unassembled WGS sequence"/>
</dbReference>
<dbReference type="EMBL" id="BPQG01000006">
    <property type="protein sequence ID" value="GJD42635.1"/>
    <property type="molecule type" value="Genomic_DNA"/>
</dbReference>
<proteinExistence type="predicted"/>
<gene>
    <name evidence="2" type="ORF">AFCDBAGC_0473</name>
</gene>